<dbReference type="InterPro" id="IPR008279">
    <property type="entry name" value="PEP-util_enz_mobile_dom"/>
</dbReference>
<dbReference type="InterPro" id="IPR000121">
    <property type="entry name" value="PEP_util_C"/>
</dbReference>
<evidence type="ECO:0000313" key="16">
    <source>
        <dbReference type="EMBL" id="USH00698.1"/>
    </source>
</evidence>
<dbReference type="PROSITE" id="PS00742">
    <property type="entry name" value="PEP_ENZYMES_2"/>
    <property type="match status" value="1"/>
</dbReference>
<feature type="domain" description="PEP-utilising enzyme C-terminal" evidence="15">
    <location>
        <begin position="475"/>
        <end position="767"/>
    </location>
</feature>
<dbReference type="InterPro" id="IPR002192">
    <property type="entry name" value="PPDK_AMP/ATP-bd"/>
</dbReference>
<dbReference type="PANTHER" id="PTHR43030:SF1">
    <property type="entry name" value="PHOSPHOENOLPYRUVATE SYNTHASE"/>
    <property type="match status" value="1"/>
</dbReference>
<reference evidence="16 17" key="1">
    <citation type="submission" date="2021-08" db="EMBL/GenBank/DDBJ databases">
        <title>Thermococcus onnuriiensis IOH2.</title>
        <authorList>
            <person name="Park Y.-J."/>
        </authorList>
    </citation>
    <scope>NUCLEOTIDE SEQUENCE [LARGE SCALE GENOMIC DNA]</scope>
    <source>
        <strain evidence="16 17">IOH2</strain>
    </source>
</reference>
<dbReference type="Proteomes" id="UP001056425">
    <property type="component" value="Chromosome"/>
</dbReference>
<dbReference type="Pfam" id="PF00391">
    <property type="entry name" value="PEP-utilizers"/>
    <property type="match status" value="1"/>
</dbReference>
<dbReference type="InterPro" id="IPR013815">
    <property type="entry name" value="ATP_grasp_subdomain_1"/>
</dbReference>
<evidence type="ECO:0000256" key="4">
    <source>
        <dbReference type="ARBA" id="ARBA00007837"/>
    </source>
</evidence>
<dbReference type="NCBIfam" id="NF005057">
    <property type="entry name" value="PRK06464.1"/>
    <property type="match status" value="1"/>
</dbReference>
<dbReference type="GO" id="GO:0005524">
    <property type="term" value="F:ATP binding"/>
    <property type="evidence" value="ECO:0007669"/>
    <property type="project" value="UniProtKB-KW"/>
</dbReference>
<sequence>MEYRFIKWFEELRKEDVPLVGGKGANLGEMTSAGIPVPPGFCVTAEAYKYFVENVKVEDGRTLQEWIMDVVSKTNVDDSKQLQENTAKIREKIISMEMPEEIAKEIEQAYKELSQRFGKEEVYVAVRSSATAEDLPEASFAGQQETYLDVVGVDDVKEKVKRCWASLWTARATFYRAKQGFDHSKVYLSAVVQKMVNSETSGVMFTANPVTSDRSEIMINAAWGLGEAVVSGAVSPDEYIVEKGTWKIKEKFIAKKEIMIVRNPETGKGTVKVSTAEYLGPEYVEKQVLTDEQIIEVAQIGAKIEEHYGWPQDIEWAYDKDDGKLYIVQSRPVTTLKEEVKTEEAEMTEEMKVLLKGLGASPGIGAGKVVIIFEADEIDKVKEGDILVTTMTNPDMVPAMKRAAAIVTDEGGRTCHAAIVSRELGIPAVVGTKEATKVLKDGMLITVDGTRGVVYEGIVKSLVKEKEEEKAAGQVVVAGAPLVTATEVKVNVSMPEVAERAAATGADGVGLLRAEHMILGIGAHPIKFINEGKEEELVEKLVEGIRTVVEAFYPRRVWYRTLDAPTNEFRELPGGEDEPEERNPMLGWRGIRRGLDQPELLKAEFKAIKRLVDEGYDNIGVMLPLVSHVEQVREAKRIAREVGLEPHKDVEFGVMVETPASALIIEDLCKEGIDFISFGTNDLTQYTLAIDRDNERVFKLYDETHPAVVKLIKHVIKVCKKYGVETSICGQAASDPKMAKILVRLGIDSLSANPDAVELIRKVVAREEQRMMLEAARKQIYKEEELEF</sequence>
<dbReference type="GeneID" id="72777576"/>
<dbReference type="PANTHER" id="PTHR43030">
    <property type="entry name" value="PHOSPHOENOLPYRUVATE SYNTHASE"/>
    <property type="match status" value="1"/>
</dbReference>
<dbReference type="PRINTS" id="PR01736">
    <property type="entry name" value="PHPHTRNFRASE"/>
</dbReference>
<evidence type="ECO:0000256" key="11">
    <source>
        <dbReference type="ARBA" id="ARBA00047700"/>
    </source>
</evidence>
<dbReference type="SUPFAM" id="SSF52009">
    <property type="entry name" value="Phosphohistidine domain"/>
    <property type="match status" value="1"/>
</dbReference>
<evidence type="ECO:0000256" key="8">
    <source>
        <dbReference type="ARBA" id="ARBA00022777"/>
    </source>
</evidence>
<keyword evidence="17" id="KW-1185">Reference proteome</keyword>
<comment type="pathway">
    <text evidence="3 12">Carbohydrate biosynthesis; gluconeogenesis.</text>
</comment>
<evidence type="ECO:0000256" key="9">
    <source>
        <dbReference type="ARBA" id="ARBA00022840"/>
    </source>
</evidence>
<feature type="domain" description="PEP-utilising enzyme mobile" evidence="13">
    <location>
        <begin position="382"/>
        <end position="452"/>
    </location>
</feature>
<dbReference type="Gene3D" id="3.50.30.10">
    <property type="entry name" value="Phosphohistidine domain"/>
    <property type="match status" value="1"/>
</dbReference>
<dbReference type="InterPro" id="IPR036637">
    <property type="entry name" value="Phosphohistidine_dom_sf"/>
</dbReference>
<gene>
    <name evidence="16" type="primary">ppsA</name>
    <name evidence="16" type="ORF">K1720_04485</name>
</gene>
<evidence type="ECO:0000259" key="15">
    <source>
        <dbReference type="Pfam" id="PF02896"/>
    </source>
</evidence>
<dbReference type="GO" id="GO:0008986">
    <property type="term" value="F:pyruvate, water dikinase activity"/>
    <property type="evidence" value="ECO:0007669"/>
    <property type="project" value="UniProtKB-EC"/>
</dbReference>
<evidence type="ECO:0000256" key="6">
    <source>
        <dbReference type="ARBA" id="ARBA00022723"/>
    </source>
</evidence>
<keyword evidence="8 12" id="KW-0418">Kinase</keyword>
<dbReference type="SUPFAM" id="SSF56059">
    <property type="entry name" value="Glutathione synthetase ATP-binding domain-like"/>
    <property type="match status" value="1"/>
</dbReference>
<evidence type="ECO:0000259" key="14">
    <source>
        <dbReference type="Pfam" id="PF01326"/>
    </source>
</evidence>
<evidence type="ECO:0000313" key="17">
    <source>
        <dbReference type="Proteomes" id="UP001056425"/>
    </source>
</evidence>
<evidence type="ECO:0000259" key="13">
    <source>
        <dbReference type="Pfam" id="PF00391"/>
    </source>
</evidence>
<keyword evidence="6 12" id="KW-0479">Metal-binding</keyword>
<evidence type="ECO:0000256" key="1">
    <source>
        <dbReference type="ARBA" id="ARBA00001946"/>
    </source>
</evidence>
<dbReference type="KEGG" id="thei:K1720_04485"/>
<keyword evidence="5 12" id="KW-0808">Transferase</keyword>
<evidence type="ECO:0000256" key="5">
    <source>
        <dbReference type="ARBA" id="ARBA00022679"/>
    </source>
</evidence>
<dbReference type="InterPro" id="IPR006319">
    <property type="entry name" value="PEP_synth"/>
</dbReference>
<dbReference type="InterPro" id="IPR040442">
    <property type="entry name" value="Pyrv_kinase-like_dom_sf"/>
</dbReference>
<dbReference type="PROSITE" id="PS00370">
    <property type="entry name" value="PEP_ENZYMES_PHOS_SITE"/>
    <property type="match status" value="1"/>
</dbReference>
<evidence type="ECO:0000256" key="3">
    <source>
        <dbReference type="ARBA" id="ARBA00004742"/>
    </source>
</evidence>
<dbReference type="NCBIfam" id="TIGR01418">
    <property type="entry name" value="PEP_synth"/>
    <property type="match status" value="1"/>
</dbReference>
<comment type="similarity">
    <text evidence="4 12">Belongs to the PEP-utilizing enzyme family.</text>
</comment>
<keyword evidence="7 12" id="KW-0547">Nucleotide-binding</keyword>
<evidence type="ECO:0000256" key="2">
    <source>
        <dbReference type="ARBA" id="ARBA00002988"/>
    </source>
</evidence>
<dbReference type="Gene3D" id="3.20.20.60">
    <property type="entry name" value="Phosphoenolpyruvate-binding domains"/>
    <property type="match status" value="1"/>
</dbReference>
<dbReference type="EMBL" id="CP080572">
    <property type="protein sequence ID" value="USH00698.1"/>
    <property type="molecule type" value="Genomic_DNA"/>
</dbReference>
<dbReference type="AlphaFoldDB" id="A0A9E7MCD5"/>
<dbReference type="RefSeq" id="WP_251950260.1">
    <property type="nucleotide sequence ID" value="NZ_CP080572.1"/>
</dbReference>
<name>A0A9E7MCD5_9EURY</name>
<dbReference type="Gene3D" id="3.30.470.20">
    <property type="entry name" value="ATP-grasp fold, B domain"/>
    <property type="match status" value="1"/>
</dbReference>
<dbReference type="InterPro" id="IPR015813">
    <property type="entry name" value="Pyrv/PenolPyrv_kinase-like_dom"/>
</dbReference>
<dbReference type="GO" id="GO:0046872">
    <property type="term" value="F:metal ion binding"/>
    <property type="evidence" value="ECO:0007669"/>
    <property type="project" value="UniProtKB-KW"/>
</dbReference>
<comment type="catalytic activity">
    <reaction evidence="11 12">
        <text>pyruvate + ATP + H2O = phosphoenolpyruvate + AMP + phosphate + 2 H(+)</text>
        <dbReference type="Rhea" id="RHEA:11364"/>
        <dbReference type="ChEBI" id="CHEBI:15361"/>
        <dbReference type="ChEBI" id="CHEBI:15377"/>
        <dbReference type="ChEBI" id="CHEBI:15378"/>
        <dbReference type="ChEBI" id="CHEBI:30616"/>
        <dbReference type="ChEBI" id="CHEBI:43474"/>
        <dbReference type="ChEBI" id="CHEBI:58702"/>
        <dbReference type="ChEBI" id="CHEBI:456215"/>
        <dbReference type="EC" id="2.7.9.2"/>
    </reaction>
</comment>
<dbReference type="PIRSF" id="PIRSF000854">
    <property type="entry name" value="PEP_synthase"/>
    <property type="match status" value="1"/>
</dbReference>
<protein>
    <recommendedName>
        <fullName evidence="12">Phosphoenolpyruvate synthase</fullName>
        <shortName evidence="12">PEP synthase</shortName>
        <ecNumber evidence="12">2.7.9.2</ecNumber>
    </recommendedName>
    <alternativeName>
        <fullName evidence="12">Pyruvate, water dikinase</fullName>
    </alternativeName>
</protein>
<dbReference type="InterPro" id="IPR023151">
    <property type="entry name" value="PEP_util_CS"/>
</dbReference>
<dbReference type="FunFam" id="3.30.1490.20:FF:000010">
    <property type="entry name" value="Phosphoenolpyruvate synthase"/>
    <property type="match status" value="1"/>
</dbReference>
<dbReference type="SUPFAM" id="SSF51621">
    <property type="entry name" value="Phosphoenolpyruvate/pyruvate domain"/>
    <property type="match status" value="1"/>
</dbReference>
<dbReference type="Pfam" id="PF02896">
    <property type="entry name" value="PEP-utilizers_C"/>
    <property type="match status" value="1"/>
</dbReference>
<comment type="cofactor">
    <cofactor evidence="1 12">
        <name>Mg(2+)</name>
        <dbReference type="ChEBI" id="CHEBI:18420"/>
    </cofactor>
</comment>
<feature type="domain" description="Pyruvate phosphate dikinase AMP/ATP-binding" evidence="14">
    <location>
        <begin position="18"/>
        <end position="350"/>
    </location>
</feature>
<comment type="function">
    <text evidence="2 12">Catalyzes the phosphorylation of pyruvate to phosphoenolpyruvate.</text>
</comment>
<accession>A0A9E7MCD5</accession>
<dbReference type="InterPro" id="IPR018274">
    <property type="entry name" value="PEP_util_AS"/>
</dbReference>
<evidence type="ECO:0000256" key="7">
    <source>
        <dbReference type="ARBA" id="ARBA00022741"/>
    </source>
</evidence>
<keyword evidence="10 12" id="KW-0460">Magnesium</keyword>
<dbReference type="Pfam" id="PF01326">
    <property type="entry name" value="PPDK_N"/>
    <property type="match status" value="1"/>
</dbReference>
<dbReference type="Gene3D" id="3.30.1490.20">
    <property type="entry name" value="ATP-grasp fold, A domain"/>
    <property type="match status" value="1"/>
</dbReference>
<proteinExistence type="inferred from homology"/>
<organism evidence="16 17">
    <name type="scientific">Thermococcus argininiproducens</name>
    <dbReference type="NCBI Taxonomy" id="2866384"/>
    <lineage>
        <taxon>Archaea</taxon>
        <taxon>Methanobacteriati</taxon>
        <taxon>Methanobacteriota</taxon>
        <taxon>Thermococci</taxon>
        <taxon>Thermococcales</taxon>
        <taxon>Thermococcaceae</taxon>
        <taxon>Thermococcus</taxon>
    </lineage>
</organism>
<keyword evidence="9 12" id="KW-0067">ATP-binding</keyword>
<dbReference type="EC" id="2.7.9.2" evidence="12"/>
<evidence type="ECO:0000256" key="10">
    <source>
        <dbReference type="ARBA" id="ARBA00022842"/>
    </source>
</evidence>
<evidence type="ECO:0000256" key="12">
    <source>
        <dbReference type="PIRNR" id="PIRNR000854"/>
    </source>
</evidence>